<keyword evidence="1" id="KW-0949">S-adenosyl-L-methionine</keyword>
<dbReference type="Pfam" id="PF20257">
    <property type="entry name" value="SAM_HAT_C"/>
    <property type="match status" value="1"/>
</dbReference>
<dbReference type="Pfam" id="PF01887">
    <property type="entry name" value="SAM_HAT_N"/>
    <property type="match status" value="1"/>
</dbReference>
<sequence length="250" mass="26729">MIVLFTDFGGDGPYVGQMKAVLAQQAPETPVIDLLHNAPRFNVRASAHLLAAYIPAFPADSVLLGVVDPGVGDVQRKAVAISITGRWYVGPENGLFDVLTARAILRQEEVTCWEITWRPENLSNSFHGRDLFAPVAACLACGEAPPGIQINWPVSAAVANDLSEVIFIDHYGNAITGIRASNIASTACLKIGEHIVMRANTFCDVAVGQAFCYENANGLMEIAINQGNAAHGLNLTIGSRVVTINDSQRC</sequence>
<reference evidence="5" key="1">
    <citation type="submission" date="2018-06" db="EMBL/GenBank/DDBJ databases">
        <authorList>
            <person name="Zhirakovskaya E."/>
        </authorList>
    </citation>
    <scope>NUCLEOTIDE SEQUENCE</scope>
</reference>
<accession>A0A3B1AGI9</accession>
<feature type="domain" description="S-adenosyl-l-methionine hydroxide adenosyltransferase N-terminal" evidence="3">
    <location>
        <begin position="2"/>
        <end position="145"/>
    </location>
</feature>
<dbReference type="InterPro" id="IPR046470">
    <property type="entry name" value="SAM_HAT_C"/>
</dbReference>
<evidence type="ECO:0000313" key="5">
    <source>
        <dbReference type="EMBL" id="VAX00771.1"/>
    </source>
</evidence>
<name>A0A3B1AGI9_9ZZZZ</name>
<dbReference type="InterPro" id="IPR023227">
    <property type="entry name" value="SAM_OH_AdoTrfase_C_sf"/>
</dbReference>
<dbReference type="Gene3D" id="3.40.50.10790">
    <property type="entry name" value="S-adenosyl-l-methionine hydroxide adenosyltransferase, N-terminal"/>
    <property type="match status" value="1"/>
</dbReference>
<protein>
    <recommendedName>
        <fullName evidence="6">SAM-dependent chlorinase/fluorinase</fullName>
    </recommendedName>
</protein>
<evidence type="ECO:0000256" key="2">
    <source>
        <dbReference type="ARBA" id="ARBA00024035"/>
    </source>
</evidence>
<dbReference type="EMBL" id="UOFV01000224">
    <property type="protein sequence ID" value="VAX00771.1"/>
    <property type="molecule type" value="Genomic_DNA"/>
</dbReference>
<organism evidence="5">
    <name type="scientific">hydrothermal vent metagenome</name>
    <dbReference type="NCBI Taxonomy" id="652676"/>
    <lineage>
        <taxon>unclassified sequences</taxon>
        <taxon>metagenomes</taxon>
        <taxon>ecological metagenomes</taxon>
    </lineage>
</organism>
<evidence type="ECO:0000256" key="1">
    <source>
        <dbReference type="ARBA" id="ARBA00022691"/>
    </source>
</evidence>
<dbReference type="InterPro" id="IPR002747">
    <property type="entry name" value="SAM_OH_AdoTrfase"/>
</dbReference>
<comment type="similarity">
    <text evidence="2">Belongs to the SAM hydrolase / SAM-dependent halogenase family.</text>
</comment>
<dbReference type="PANTHER" id="PTHR35092:SF1">
    <property type="entry name" value="CHLORINASE MJ1651"/>
    <property type="match status" value="1"/>
</dbReference>
<dbReference type="SUPFAM" id="SSF102522">
    <property type="entry name" value="Bacterial fluorinating enzyme, N-terminal domain"/>
    <property type="match status" value="1"/>
</dbReference>
<evidence type="ECO:0000259" key="4">
    <source>
        <dbReference type="Pfam" id="PF20257"/>
    </source>
</evidence>
<dbReference type="InterPro" id="IPR023228">
    <property type="entry name" value="SAM_OH_AdoTrfase_N_sf"/>
</dbReference>
<dbReference type="InterPro" id="IPR046469">
    <property type="entry name" value="SAM_HAT_N"/>
</dbReference>
<evidence type="ECO:0000259" key="3">
    <source>
        <dbReference type="Pfam" id="PF01887"/>
    </source>
</evidence>
<evidence type="ECO:0008006" key="6">
    <source>
        <dbReference type="Google" id="ProtNLM"/>
    </source>
</evidence>
<gene>
    <name evidence="5" type="ORF">MNBD_GAMMA19-1101</name>
</gene>
<dbReference type="PANTHER" id="PTHR35092">
    <property type="entry name" value="CHLORINASE MJ1651"/>
    <property type="match status" value="1"/>
</dbReference>
<dbReference type="AlphaFoldDB" id="A0A3B1AGI9"/>
<dbReference type="PIRSF" id="PIRSF006779">
    <property type="entry name" value="UCP006779"/>
    <property type="match status" value="1"/>
</dbReference>
<feature type="domain" description="S-adenosyl-l-methionine hydroxide adenosyltransferase C-terminal" evidence="4">
    <location>
        <begin position="164"/>
        <end position="241"/>
    </location>
</feature>
<proteinExistence type="inferred from homology"/>
<dbReference type="SUPFAM" id="SSF101852">
    <property type="entry name" value="Bacterial fluorinating enzyme, C-terminal domain"/>
    <property type="match status" value="1"/>
</dbReference>
<dbReference type="Gene3D" id="2.40.30.90">
    <property type="entry name" value="Bacterial fluorinating enzyme like"/>
    <property type="match status" value="1"/>
</dbReference>